<evidence type="ECO:0000256" key="7">
    <source>
        <dbReference type="ARBA" id="ARBA00022837"/>
    </source>
</evidence>
<keyword evidence="8" id="KW-0406">Ion transport</keyword>
<dbReference type="AlphaFoldDB" id="A0A183J6L5"/>
<sequence length="239" mass="27021">LVLDLFLYLDGRNGDSPEDTVVEARREAERSVPNNTNLNEYGQSDTTDVDVSNFVEHLAAWKLNRRGIEGETLVHLLLNSNDPKSRVIAKILIREYRNLALDIYEGEKMFGNSALHLAIVYDDYECVSLLLESGAMPTQRAKGRFFAPLDAKNNQSETYEGLAYYGEYPLAFAASFGNKDIYDLLLQYGADPNAQDSFGNTVLHLCVINNSIVSNLRIIDFNTSNWMKPKTEHKIYNKL</sequence>
<evidence type="ECO:0000256" key="9">
    <source>
        <dbReference type="ARBA" id="ARBA00023303"/>
    </source>
</evidence>
<evidence type="ECO:0000256" key="2">
    <source>
        <dbReference type="ARBA" id="ARBA00022448"/>
    </source>
</evidence>
<dbReference type="SUPFAM" id="SSF48403">
    <property type="entry name" value="Ankyrin repeat"/>
    <property type="match status" value="1"/>
</dbReference>
<dbReference type="InterPro" id="IPR024862">
    <property type="entry name" value="TRPV"/>
</dbReference>
<dbReference type="Pfam" id="PF12796">
    <property type="entry name" value="Ank_2"/>
    <property type="match status" value="1"/>
</dbReference>
<keyword evidence="6" id="KW-0677">Repeat</keyword>
<keyword evidence="9" id="KW-0407">Ion channel</keyword>
<dbReference type="SMART" id="SM00248">
    <property type="entry name" value="ANK"/>
    <property type="match status" value="4"/>
</dbReference>
<keyword evidence="3" id="KW-0472">Membrane</keyword>
<keyword evidence="3" id="KW-1003">Cell membrane</keyword>
<evidence type="ECO:0000256" key="5">
    <source>
        <dbReference type="ARBA" id="ARBA00022673"/>
    </source>
</evidence>
<dbReference type="PROSITE" id="PS50297">
    <property type="entry name" value="ANK_REP_REGION"/>
    <property type="match status" value="2"/>
</dbReference>
<protein>
    <submittedName>
        <fullName evidence="11">ANK_REP_REGION domain-containing protein</fullName>
    </submittedName>
</protein>
<keyword evidence="7" id="KW-0106">Calcium</keyword>
<dbReference type="PANTHER" id="PTHR10582:SF2">
    <property type="entry name" value="INACTIVE"/>
    <property type="match status" value="1"/>
</dbReference>
<dbReference type="Gene3D" id="1.25.40.20">
    <property type="entry name" value="Ankyrin repeat-containing domain"/>
    <property type="match status" value="1"/>
</dbReference>
<organism evidence="11">
    <name type="scientific">Soboliphyme baturini</name>
    <dbReference type="NCBI Taxonomy" id="241478"/>
    <lineage>
        <taxon>Eukaryota</taxon>
        <taxon>Metazoa</taxon>
        <taxon>Ecdysozoa</taxon>
        <taxon>Nematoda</taxon>
        <taxon>Enoplea</taxon>
        <taxon>Dorylaimia</taxon>
        <taxon>Dioctophymatida</taxon>
        <taxon>Dioctophymatoidea</taxon>
        <taxon>Soboliphymatidae</taxon>
        <taxon>Soboliphyme</taxon>
    </lineage>
</organism>
<keyword evidence="10" id="KW-0040">ANK repeat</keyword>
<dbReference type="WBParaSite" id="SBAD_0001189901-mRNA-1">
    <property type="protein sequence ID" value="SBAD_0001189901-mRNA-1"/>
    <property type="gene ID" value="SBAD_0001189901"/>
</dbReference>
<keyword evidence="5" id="KW-0107">Calcium channel</keyword>
<evidence type="ECO:0000256" key="3">
    <source>
        <dbReference type="ARBA" id="ARBA00022475"/>
    </source>
</evidence>
<evidence type="ECO:0000256" key="4">
    <source>
        <dbReference type="ARBA" id="ARBA00022568"/>
    </source>
</evidence>
<reference evidence="11" key="1">
    <citation type="submission" date="2016-06" db="UniProtKB">
        <authorList>
            <consortium name="WormBaseParasite"/>
        </authorList>
    </citation>
    <scope>IDENTIFICATION</scope>
</reference>
<evidence type="ECO:0000256" key="1">
    <source>
        <dbReference type="ARBA" id="ARBA00004651"/>
    </source>
</evidence>
<dbReference type="GO" id="GO:0005886">
    <property type="term" value="C:plasma membrane"/>
    <property type="evidence" value="ECO:0007669"/>
    <property type="project" value="UniProtKB-SubCell"/>
</dbReference>
<feature type="repeat" description="ANK" evidence="10">
    <location>
        <begin position="110"/>
        <end position="142"/>
    </location>
</feature>
<evidence type="ECO:0000256" key="6">
    <source>
        <dbReference type="ARBA" id="ARBA00022737"/>
    </source>
</evidence>
<dbReference type="PANTHER" id="PTHR10582">
    <property type="entry name" value="TRANSIENT RECEPTOR POTENTIAL ION CHANNEL PROTEIN"/>
    <property type="match status" value="1"/>
</dbReference>
<keyword evidence="2" id="KW-0813">Transport</keyword>
<feature type="repeat" description="ANK" evidence="10">
    <location>
        <begin position="165"/>
        <end position="197"/>
    </location>
</feature>
<dbReference type="Pfam" id="PF13637">
    <property type="entry name" value="Ank_4"/>
    <property type="match status" value="1"/>
</dbReference>
<dbReference type="InterPro" id="IPR036770">
    <property type="entry name" value="Ankyrin_rpt-contain_sf"/>
</dbReference>
<dbReference type="PROSITE" id="PS50088">
    <property type="entry name" value="ANK_REPEAT"/>
    <property type="match status" value="2"/>
</dbReference>
<dbReference type="InterPro" id="IPR002110">
    <property type="entry name" value="Ankyrin_rpt"/>
</dbReference>
<accession>A0A183J6L5</accession>
<keyword evidence="4" id="KW-0109">Calcium transport</keyword>
<evidence type="ECO:0000256" key="8">
    <source>
        <dbReference type="ARBA" id="ARBA00023065"/>
    </source>
</evidence>
<evidence type="ECO:0000256" key="10">
    <source>
        <dbReference type="PROSITE-ProRule" id="PRU00023"/>
    </source>
</evidence>
<proteinExistence type="predicted"/>
<dbReference type="GO" id="GO:0005262">
    <property type="term" value="F:calcium channel activity"/>
    <property type="evidence" value="ECO:0007669"/>
    <property type="project" value="UniProtKB-KW"/>
</dbReference>
<dbReference type="GO" id="GO:0098703">
    <property type="term" value="P:calcium ion import across plasma membrane"/>
    <property type="evidence" value="ECO:0007669"/>
    <property type="project" value="TreeGrafter"/>
</dbReference>
<comment type="subcellular location">
    <subcellularLocation>
        <location evidence="1">Cell membrane</location>
        <topology evidence="1">Multi-pass membrane protein</topology>
    </subcellularLocation>
</comment>
<name>A0A183J6L5_9BILA</name>
<evidence type="ECO:0000313" key="11">
    <source>
        <dbReference type="WBParaSite" id="SBAD_0001189901-mRNA-1"/>
    </source>
</evidence>